<organism evidence="1 2">
    <name type="scientific">Zymoseptoria tritici (strain ST99CH_3D7)</name>
    <dbReference type="NCBI Taxonomy" id="1276538"/>
    <lineage>
        <taxon>Eukaryota</taxon>
        <taxon>Fungi</taxon>
        <taxon>Dikarya</taxon>
        <taxon>Ascomycota</taxon>
        <taxon>Pezizomycotina</taxon>
        <taxon>Dothideomycetes</taxon>
        <taxon>Dothideomycetidae</taxon>
        <taxon>Mycosphaerellales</taxon>
        <taxon>Mycosphaerellaceae</taxon>
        <taxon>Zymoseptoria</taxon>
    </lineage>
</organism>
<evidence type="ECO:0000313" key="1">
    <source>
        <dbReference type="EMBL" id="SMQ53116.1"/>
    </source>
</evidence>
<protein>
    <submittedName>
        <fullName evidence="1">Uncharacterized protein</fullName>
    </submittedName>
</protein>
<keyword evidence="2" id="KW-1185">Reference proteome</keyword>
<evidence type="ECO:0000313" key="2">
    <source>
        <dbReference type="Proteomes" id="UP000215127"/>
    </source>
</evidence>
<sequence>MGMEFCAAPCQERFMNHVMCFAAEYLQNVKIVCLTGAIKTCVKTKWEDLLNNNVYRNIKPKIDEWKEEIRNLPVHELPPRCFCPETCSHSLGNLDVDDSGPDRPMIFEGMAWDYHGFRIPYEQ</sequence>
<gene>
    <name evidence="1" type="ORF">ZT3D7_G8269</name>
</gene>
<proteinExistence type="predicted"/>
<dbReference type="EMBL" id="LT853699">
    <property type="protein sequence ID" value="SMQ53116.1"/>
    <property type="molecule type" value="Genomic_DNA"/>
</dbReference>
<dbReference type="AlphaFoldDB" id="A0A1X7S0A3"/>
<accession>A0A1X7S0A3</accession>
<dbReference type="STRING" id="1276538.A0A1X7S0A3"/>
<name>A0A1X7S0A3_ZYMT9</name>
<dbReference type="Proteomes" id="UP000215127">
    <property type="component" value="Chromosome 8"/>
</dbReference>
<reference evidence="1 2" key="1">
    <citation type="submission" date="2016-06" db="EMBL/GenBank/DDBJ databases">
        <authorList>
            <person name="Kjaerup R.B."/>
            <person name="Dalgaard T.S."/>
            <person name="Juul-Madsen H.R."/>
        </authorList>
    </citation>
    <scope>NUCLEOTIDE SEQUENCE [LARGE SCALE GENOMIC DNA]</scope>
</reference>